<dbReference type="UniPathway" id="UPA00074">
    <property type="reaction ID" value="UER00125"/>
</dbReference>
<evidence type="ECO:0000256" key="6">
    <source>
        <dbReference type="ARBA" id="ARBA00022741"/>
    </source>
</evidence>
<dbReference type="SUPFAM" id="SSF56059">
    <property type="entry name" value="Glutathione synthetase ATP-binding domain-like"/>
    <property type="match status" value="1"/>
</dbReference>
<evidence type="ECO:0000256" key="9">
    <source>
        <dbReference type="ARBA" id="ARBA00038345"/>
    </source>
</evidence>
<proteinExistence type="inferred from homology"/>
<evidence type="ECO:0000313" key="18">
    <source>
        <dbReference type="Proteomes" id="UP000477070"/>
    </source>
</evidence>
<keyword evidence="6 13" id="KW-0547">Nucleotide-binding</keyword>
<dbReference type="EMBL" id="JRMP02000001">
    <property type="protein sequence ID" value="TLD96000.1"/>
    <property type="molecule type" value="Genomic_DNA"/>
</dbReference>
<evidence type="ECO:0000256" key="7">
    <source>
        <dbReference type="ARBA" id="ARBA00022755"/>
    </source>
</evidence>
<gene>
    <name evidence="12 16" type="primary">purD</name>
    <name evidence="15" type="ORF">DCO61_00755</name>
    <name evidence="16" type="ORF">LS64_000445</name>
</gene>
<dbReference type="NCBIfam" id="TIGR00877">
    <property type="entry name" value="purD"/>
    <property type="match status" value="1"/>
</dbReference>
<evidence type="ECO:0000313" key="16">
    <source>
        <dbReference type="EMBL" id="TLD96000.1"/>
    </source>
</evidence>
<feature type="domain" description="ATP-grasp" evidence="14">
    <location>
        <begin position="120"/>
        <end position="334"/>
    </location>
</feature>
<keyword evidence="7 12" id="KW-0658">Purine biosynthesis</keyword>
<evidence type="ECO:0000256" key="13">
    <source>
        <dbReference type="PROSITE-ProRule" id="PRU00409"/>
    </source>
</evidence>
<dbReference type="GO" id="GO:0005524">
    <property type="term" value="F:ATP binding"/>
    <property type="evidence" value="ECO:0007669"/>
    <property type="project" value="UniProtKB-UniRule"/>
</dbReference>
<dbReference type="InterPro" id="IPR020561">
    <property type="entry name" value="PRibGlycinamid_synth_ATP-grasp"/>
</dbReference>
<dbReference type="GO" id="GO:0006189">
    <property type="term" value="P:'de novo' IMP biosynthetic process"/>
    <property type="evidence" value="ECO:0007669"/>
    <property type="project" value="UniProtKB-UniRule"/>
</dbReference>
<evidence type="ECO:0000256" key="10">
    <source>
        <dbReference type="ARBA" id="ARBA00042242"/>
    </source>
</evidence>
<dbReference type="Gene3D" id="3.40.50.20">
    <property type="match status" value="1"/>
</dbReference>
<comment type="cofactor">
    <cofactor evidence="2">
        <name>Mg(2+)</name>
        <dbReference type="ChEBI" id="CHEBI:18420"/>
    </cofactor>
</comment>
<dbReference type="SMART" id="SM01209">
    <property type="entry name" value="GARS_A"/>
    <property type="match status" value="1"/>
</dbReference>
<evidence type="ECO:0000256" key="3">
    <source>
        <dbReference type="ARBA" id="ARBA00005174"/>
    </source>
</evidence>
<dbReference type="OrthoDB" id="9807240at2"/>
<keyword evidence="8 13" id="KW-0067">ATP-binding</keyword>
<dbReference type="InterPro" id="IPR011054">
    <property type="entry name" value="Rudment_hybrid_motif"/>
</dbReference>
<dbReference type="InterPro" id="IPR013815">
    <property type="entry name" value="ATP_grasp_subdomain_1"/>
</dbReference>
<comment type="caution">
    <text evidence="16">The sequence shown here is derived from an EMBL/GenBank/DDBJ whole genome shotgun (WGS) entry which is preliminary data.</text>
</comment>
<dbReference type="Pfam" id="PF01071">
    <property type="entry name" value="GARS_A"/>
    <property type="match status" value="1"/>
</dbReference>
<evidence type="ECO:0000313" key="15">
    <source>
        <dbReference type="EMBL" id="MWV68597.1"/>
    </source>
</evidence>
<dbReference type="PROSITE" id="PS50975">
    <property type="entry name" value="ATP_GRASP"/>
    <property type="match status" value="1"/>
</dbReference>
<dbReference type="PROSITE" id="PS00184">
    <property type="entry name" value="GARS"/>
    <property type="match status" value="1"/>
</dbReference>
<dbReference type="HAMAP" id="MF_00138">
    <property type="entry name" value="GARS"/>
    <property type="match status" value="1"/>
</dbReference>
<dbReference type="InterPro" id="IPR016185">
    <property type="entry name" value="PreATP-grasp_dom_sf"/>
</dbReference>
<evidence type="ECO:0000256" key="11">
    <source>
        <dbReference type="ARBA" id="ARBA00042864"/>
    </source>
</evidence>
<dbReference type="InterPro" id="IPR020559">
    <property type="entry name" value="PRibGlycinamide_synth_CS"/>
</dbReference>
<keyword evidence="5 12" id="KW-0436">Ligase</keyword>
<comment type="similarity">
    <text evidence="9 12">Belongs to the GARS family.</text>
</comment>
<dbReference type="GO" id="GO:0004637">
    <property type="term" value="F:phosphoribosylamine-glycine ligase activity"/>
    <property type="evidence" value="ECO:0007669"/>
    <property type="project" value="UniProtKB-UniRule"/>
</dbReference>
<dbReference type="Pfam" id="PF02843">
    <property type="entry name" value="GARS_C"/>
    <property type="match status" value="1"/>
</dbReference>
<dbReference type="InterPro" id="IPR000115">
    <property type="entry name" value="PRibGlycinamide_synth"/>
</dbReference>
<dbReference type="PANTHER" id="PTHR43472:SF1">
    <property type="entry name" value="PHOSPHORIBOSYLAMINE--GLYCINE LIGASE, CHLOROPLASTIC"/>
    <property type="match status" value="1"/>
</dbReference>
<dbReference type="GO" id="GO:0009113">
    <property type="term" value="P:purine nucleobase biosynthetic process"/>
    <property type="evidence" value="ECO:0007669"/>
    <property type="project" value="InterPro"/>
</dbReference>
<protein>
    <recommendedName>
        <fullName evidence="4 12">Phosphoribosylamine--glycine ligase</fullName>
        <ecNumber evidence="4 12">6.3.4.13</ecNumber>
    </recommendedName>
    <alternativeName>
        <fullName evidence="12">GARS</fullName>
    </alternativeName>
    <alternativeName>
        <fullName evidence="10 12">Glycinamide ribonucleotide synthetase</fullName>
    </alternativeName>
    <alternativeName>
        <fullName evidence="11 12">Phosphoribosylglycinamide synthetase</fullName>
    </alternativeName>
</protein>
<reference evidence="16 17" key="1">
    <citation type="journal article" date="2014" name="Genome Announc.">
        <title>Draft genome sequences of eight enterohepatic helicobacter species isolated from both laboratory and wild rodents.</title>
        <authorList>
            <person name="Sheh A."/>
            <person name="Shen Z."/>
            <person name="Fox J.G."/>
        </authorList>
    </citation>
    <scope>NUCLEOTIDE SEQUENCE [LARGE SCALE GENOMIC DNA]</scope>
    <source>
        <strain evidence="16 17">MIT 97-6194</strain>
    </source>
</reference>
<dbReference type="EC" id="6.3.4.13" evidence="4 12"/>
<dbReference type="SMART" id="SM01210">
    <property type="entry name" value="GARS_C"/>
    <property type="match status" value="1"/>
</dbReference>
<evidence type="ECO:0000256" key="12">
    <source>
        <dbReference type="HAMAP-Rule" id="MF_00138"/>
    </source>
</evidence>
<sequence length="465" mass="51296">MESKVVSMKNVLIIGNGGREYAIALTLYQQKLEKKNDLDEIYFAPENAAATKFLNAKALSYKDFNELYENIQKHRIYLVIIGPEAPIVAGLSDFLWAKNILVFAPSRANAELENSKVFMKSFVSDLGVPTAKYKKFTLDSIHEADKFIESLKLPIVLKASGLCGGKGVLILDSKDEARAKLESMLRGELFGEAGREVVIEEYLQGYELSIFALSNGVDYTLLPPCQDHKRLLDGDKGVNTGGMGAYTSHSHFPARLYDAALEQKIKDRILTPTFKALYAADGRGYQGVLFAGLMIVNGEPYLLEFNVRFGDPECEVLMPLFESSLLELLESYARGVSLDKSSVKIKNKSAVCVVMSSADYALDSKSALAFKGDYPALVSFKTPLDSNLTSIDSAILDSIESNLGHYIFANVSVKNNEIYANSGRSILAVGLGDTITEARNNAYKLVENIDFKGKHYRKDIAYQAI</sequence>
<dbReference type="AlphaFoldDB" id="A0A347VU40"/>
<dbReference type="InterPro" id="IPR011761">
    <property type="entry name" value="ATP-grasp"/>
</dbReference>
<evidence type="ECO:0000256" key="8">
    <source>
        <dbReference type="ARBA" id="ARBA00022840"/>
    </source>
</evidence>
<dbReference type="Gene3D" id="3.90.600.10">
    <property type="entry name" value="Phosphoribosylglycinamide synthetase, C-terminal domain"/>
    <property type="match status" value="1"/>
</dbReference>
<dbReference type="STRING" id="1548018.LS64_03365"/>
<dbReference type="PANTHER" id="PTHR43472">
    <property type="entry name" value="PHOSPHORIBOSYLAMINE--GLYCINE LIGASE"/>
    <property type="match status" value="1"/>
</dbReference>
<evidence type="ECO:0000256" key="2">
    <source>
        <dbReference type="ARBA" id="ARBA00001946"/>
    </source>
</evidence>
<comment type="catalytic activity">
    <reaction evidence="12">
        <text>5-phospho-beta-D-ribosylamine + glycine + ATP = N(1)-(5-phospho-beta-D-ribosyl)glycinamide + ADP + phosphate + H(+)</text>
        <dbReference type="Rhea" id="RHEA:17453"/>
        <dbReference type="ChEBI" id="CHEBI:15378"/>
        <dbReference type="ChEBI" id="CHEBI:30616"/>
        <dbReference type="ChEBI" id="CHEBI:43474"/>
        <dbReference type="ChEBI" id="CHEBI:57305"/>
        <dbReference type="ChEBI" id="CHEBI:58681"/>
        <dbReference type="ChEBI" id="CHEBI:143788"/>
        <dbReference type="ChEBI" id="CHEBI:456216"/>
        <dbReference type="EC" id="6.3.4.13"/>
    </reaction>
</comment>
<dbReference type="Proteomes" id="UP000477070">
    <property type="component" value="Unassembled WGS sequence"/>
</dbReference>
<evidence type="ECO:0000313" key="17">
    <source>
        <dbReference type="Proteomes" id="UP000029714"/>
    </source>
</evidence>
<comment type="cofactor">
    <cofactor evidence="1">
        <name>Mn(2+)</name>
        <dbReference type="ChEBI" id="CHEBI:29035"/>
    </cofactor>
</comment>
<dbReference type="Proteomes" id="UP000029714">
    <property type="component" value="Unassembled WGS sequence"/>
</dbReference>
<dbReference type="Pfam" id="PF02844">
    <property type="entry name" value="GARS_N"/>
    <property type="match status" value="1"/>
</dbReference>
<dbReference type="SUPFAM" id="SSF52440">
    <property type="entry name" value="PreATP-grasp domain"/>
    <property type="match status" value="1"/>
</dbReference>
<evidence type="ECO:0000259" key="14">
    <source>
        <dbReference type="PROSITE" id="PS50975"/>
    </source>
</evidence>
<name>A0A347VU40_9HELI</name>
<dbReference type="InterPro" id="IPR037123">
    <property type="entry name" value="PRibGlycinamide_synth_C_sf"/>
</dbReference>
<organism evidence="16 17">
    <name type="scientific">Helicobacter saguini</name>
    <dbReference type="NCBI Taxonomy" id="1548018"/>
    <lineage>
        <taxon>Bacteria</taxon>
        <taxon>Pseudomonadati</taxon>
        <taxon>Campylobacterota</taxon>
        <taxon>Epsilonproteobacteria</taxon>
        <taxon>Campylobacterales</taxon>
        <taxon>Helicobacteraceae</taxon>
        <taxon>Helicobacter</taxon>
    </lineage>
</organism>
<dbReference type="Gene3D" id="3.30.470.20">
    <property type="entry name" value="ATP-grasp fold, B domain"/>
    <property type="match status" value="1"/>
</dbReference>
<reference evidence="15 18" key="4">
    <citation type="submission" date="2019-12" db="EMBL/GenBank/DDBJ databases">
        <title>Multi-Generational Helicobacter saguini Isolates.</title>
        <authorList>
            <person name="Mannion A."/>
            <person name="Shen Z."/>
            <person name="Fox J.G."/>
        </authorList>
    </citation>
    <scope>NUCLEOTIDE SEQUENCE [LARGE SCALE GENOMIC DNA]</scope>
    <source>
        <strain evidence="15">16-048</strain>
        <strain evidence="18">16-048 (F4)</strain>
    </source>
</reference>
<evidence type="ECO:0000256" key="4">
    <source>
        <dbReference type="ARBA" id="ARBA00013255"/>
    </source>
</evidence>
<accession>A0A347VU40</accession>
<dbReference type="SUPFAM" id="SSF51246">
    <property type="entry name" value="Rudiment single hybrid motif"/>
    <property type="match status" value="1"/>
</dbReference>
<dbReference type="InterPro" id="IPR020560">
    <property type="entry name" value="PRibGlycinamide_synth_C-dom"/>
</dbReference>
<evidence type="ECO:0000256" key="1">
    <source>
        <dbReference type="ARBA" id="ARBA00001936"/>
    </source>
</evidence>
<reference evidence="16" key="3">
    <citation type="submission" date="2018-04" db="EMBL/GenBank/DDBJ databases">
        <authorList>
            <person name="Sheh A."/>
            <person name="Shen Z."/>
            <person name="Mannion A.J."/>
            <person name="Fox J.G."/>
        </authorList>
    </citation>
    <scope>NUCLEOTIDE SEQUENCE</scope>
    <source>
        <strain evidence="16">MIT 97-6194</strain>
    </source>
</reference>
<dbReference type="Gene3D" id="3.30.1490.20">
    <property type="entry name" value="ATP-grasp fold, A domain"/>
    <property type="match status" value="1"/>
</dbReference>
<evidence type="ECO:0000256" key="5">
    <source>
        <dbReference type="ARBA" id="ARBA00022598"/>
    </source>
</evidence>
<dbReference type="EMBL" id="QBIU01000001">
    <property type="protein sequence ID" value="MWV68597.1"/>
    <property type="molecule type" value="Genomic_DNA"/>
</dbReference>
<dbReference type="InterPro" id="IPR020562">
    <property type="entry name" value="PRibGlycinamide_synth_N"/>
</dbReference>
<comment type="pathway">
    <text evidence="3 12">Purine metabolism; IMP biosynthesis via de novo pathway; N(1)-(5-phospho-D-ribosyl)glycinamide from 5-phospho-alpha-D-ribose 1-diphosphate: step 2/2.</text>
</comment>
<dbReference type="GO" id="GO:0046872">
    <property type="term" value="F:metal ion binding"/>
    <property type="evidence" value="ECO:0007669"/>
    <property type="project" value="InterPro"/>
</dbReference>
<reference evidence="16 17" key="2">
    <citation type="journal article" date="2016" name="Infect. Immun.">
        <title>Helicobacter saguini, a Novel Helicobacter Isolated from Cotton-Top Tamarins with Ulcerative Colitis, Has Proinflammatory Properties and Induces Typhlocolitis and Dysplasia in Gnotobiotic IL-10-/- Mice.</title>
        <authorList>
            <person name="Shen Z."/>
            <person name="Mannion A."/>
            <person name="Whary M.T."/>
            <person name="Muthupalani S."/>
            <person name="Sheh A."/>
            <person name="Feng Y."/>
            <person name="Gong G."/>
            <person name="Vandamme P."/>
            <person name="Holcombe H.R."/>
            <person name="Paster B.J."/>
            <person name="Fox J.G."/>
        </authorList>
    </citation>
    <scope>NUCLEOTIDE SEQUENCE [LARGE SCALE GENOMIC DNA]</scope>
    <source>
        <strain evidence="16 17">MIT 97-6194</strain>
    </source>
</reference>
<keyword evidence="17" id="KW-1185">Reference proteome</keyword>